<evidence type="ECO:0000256" key="1">
    <source>
        <dbReference type="ARBA" id="ARBA00004141"/>
    </source>
</evidence>
<reference evidence="9 10" key="2">
    <citation type="submission" date="2018-06" db="EMBL/GenBank/DDBJ databases">
        <title>Comparative genomics of rhizobia nodulating Arachis hypogaea in China.</title>
        <authorList>
            <person name="Li Y."/>
        </authorList>
    </citation>
    <scope>NUCLEOTIDE SEQUENCE [LARGE SCALE GENOMIC DNA]</scope>
    <source>
        <strain evidence="9 10">CCBAU 51658</strain>
    </source>
</reference>
<evidence type="ECO:0000313" key="8">
    <source>
        <dbReference type="EMBL" id="GGI22920.1"/>
    </source>
</evidence>
<dbReference type="EMBL" id="BMHC01000002">
    <property type="protein sequence ID" value="GGI22920.1"/>
    <property type="molecule type" value="Genomic_DNA"/>
</dbReference>
<dbReference type="AlphaFoldDB" id="A0A410V977"/>
<evidence type="ECO:0000256" key="7">
    <source>
        <dbReference type="SAM" id="Phobius"/>
    </source>
</evidence>
<feature type="transmembrane region" description="Helical" evidence="7">
    <location>
        <begin position="285"/>
        <end position="318"/>
    </location>
</feature>
<dbReference type="RefSeq" id="WP_128966885.1">
    <property type="nucleotide sequence ID" value="NZ_BMHC01000002.1"/>
</dbReference>
<reference evidence="8" key="3">
    <citation type="submission" date="2022-12" db="EMBL/GenBank/DDBJ databases">
        <authorList>
            <person name="Sun Q."/>
            <person name="Zhou Y."/>
        </authorList>
    </citation>
    <scope>NUCLEOTIDE SEQUENCE</scope>
    <source>
        <strain evidence="8">CGMCC 1.15034</strain>
    </source>
</reference>
<comment type="similarity">
    <text evidence="2">Belongs to the autoinducer-2 exporter (AI-2E) (TC 2.A.86) family.</text>
</comment>
<comment type="subcellular location">
    <subcellularLocation>
        <location evidence="1">Membrane</location>
        <topology evidence="1">Multi-pass membrane protein</topology>
    </subcellularLocation>
</comment>
<keyword evidence="10" id="KW-1185">Reference proteome</keyword>
<keyword evidence="3 7" id="KW-0812">Transmembrane</keyword>
<feature type="transmembrane region" description="Helical" evidence="7">
    <location>
        <begin position="207"/>
        <end position="230"/>
    </location>
</feature>
<dbReference type="Proteomes" id="UP000593880">
    <property type="component" value="Chromosome"/>
</dbReference>
<evidence type="ECO:0000256" key="3">
    <source>
        <dbReference type="ARBA" id="ARBA00022692"/>
    </source>
</evidence>
<dbReference type="GO" id="GO:0016020">
    <property type="term" value="C:membrane"/>
    <property type="evidence" value="ECO:0007669"/>
    <property type="project" value="UniProtKB-SubCell"/>
</dbReference>
<reference evidence="8" key="1">
    <citation type="journal article" date="2014" name="Int. J. Syst. Evol. Microbiol.">
        <title>Complete genome sequence of Corynebacterium casei LMG S-19264T (=DSM 44701T), isolated from a smear-ripened cheese.</title>
        <authorList>
            <consortium name="US DOE Joint Genome Institute (JGI-PGF)"/>
            <person name="Walter F."/>
            <person name="Albersmeier A."/>
            <person name="Kalinowski J."/>
            <person name="Ruckert C."/>
        </authorList>
    </citation>
    <scope>NUCLEOTIDE SEQUENCE</scope>
    <source>
        <strain evidence="8">CGMCC 1.15034</strain>
    </source>
</reference>
<feature type="transmembrane region" description="Helical" evidence="7">
    <location>
        <begin position="24"/>
        <end position="46"/>
    </location>
</feature>
<gene>
    <name evidence="8" type="ORF">GCM10010987_21810</name>
    <name evidence="9" type="ORF">XH86_23225</name>
</gene>
<organism evidence="8 11">
    <name type="scientific">Bradyrhizobium guangdongense</name>
    <dbReference type="NCBI Taxonomy" id="1325090"/>
    <lineage>
        <taxon>Bacteria</taxon>
        <taxon>Pseudomonadati</taxon>
        <taxon>Pseudomonadota</taxon>
        <taxon>Alphaproteobacteria</taxon>
        <taxon>Hyphomicrobiales</taxon>
        <taxon>Nitrobacteraceae</taxon>
        <taxon>Bradyrhizobium</taxon>
    </lineage>
</organism>
<evidence type="ECO:0000313" key="11">
    <source>
        <dbReference type="Proteomes" id="UP000625079"/>
    </source>
</evidence>
<dbReference type="GO" id="GO:0055085">
    <property type="term" value="P:transmembrane transport"/>
    <property type="evidence" value="ECO:0007669"/>
    <property type="project" value="TreeGrafter"/>
</dbReference>
<proteinExistence type="inferred from homology"/>
<dbReference type="OrthoDB" id="5761230at2"/>
<evidence type="ECO:0000256" key="5">
    <source>
        <dbReference type="ARBA" id="ARBA00023136"/>
    </source>
</evidence>
<evidence type="ECO:0000256" key="4">
    <source>
        <dbReference type="ARBA" id="ARBA00022989"/>
    </source>
</evidence>
<feature type="transmembrane region" description="Helical" evidence="7">
    <location>
        <begin position="58"/>
        <end position="79"/>
    </location>
</feature>
<keyword evidence="5 7" id="KW-0472">Membrane</keyword>
<accession>A0A410V977</accession>
<feature type="transmembrane region" description="Helical" evidence="7">
    <location>
        <begin position="128"/>
        <end position="155"/>
    </location>
</feature>
<keyword evidence="4 7" id="KW-1133">Transmembrane helix</keyword>
<evidence type="ECO:0000256" key="2">
    <source>
        <dbReference type="ARBA" id="ARBA00009773"/>
    </source>
</evidence>
<evidence type="ECO:0000256" key="6">
    <source>
        <dbReference type="SAM" id="MobiDB-lite"/>
    </source>
</evidence>
<dbReference type="PANTHER" id="PTHR21716:SF62">
    <property type="entry name" value="TRANSPORT PROTEIN YDBI-RELATED"/>
    <property type="match status" value="1"/>
</dbReference>
<dbReference type="PANTHER" id="PTHR21716">
    <property type="entry name" value="TRANSMEMBRANE PROTEIN"/>
    <property type="match status" value="1"/>
</dbReference>
<sequence>MDTAEFAKRVAITVGIATIPFLLWYFRLVLLVAVGALLLAILLDIVSKPLRWCGIPRAATIGLTLIAVFALVGAAAYMFGTTLSGEMVDVIERADIAAKGIGTALQHSTWGAALLKHIDTSQLSLTSWAGSIVSVSANVLASLVVMIAMGAYIAAQPAVYRLELRNVVPRRSRRTVEATIQHIVQSLELWSVGQAVQMLIVSMLTTFAAWLIGLPSPLALGVIAGLAEFIPYLGPFIAAAPALLVATAQGGSPLVWTILAYIAIQQIEGSVLLPIIQRRLVAIPPAIMLFGILAVGSFFGLPGVVFAAPISVMIYAVFEGTAPDEQREGKPTTHNGGSRLIDAIPDGN</sequence>
<feature type="region of interest" description="Disordered" evidence="6">
    <location>
        <begin position="324"/>
        <end position="348"/>
    </location>
</feature>
<dbReference type="EMBL" id="CP030057">
    <property type="protein sequence ID" value="QOZ61320.1"/>
    <property type="molecule type" value="Genomic_DNA"/>
</dbReference>
<dbReference type="Proteomes" id="UP000625079">
    <property type="component" value="Unassembled WGS sequence"/>
</dbReference>
<name>A0A410V977_9BRAD</name>
<protein>
    <submittedName>
        <fullName evidence="8">AI-2E family transporter</fullName>
    </submittedName>
</protein>
<dbReference type="InterPro" id="IPR002549">
    <property type="entry name" value="AI-2E-like"/>
</dbReference>
<dbReference type="Pfam" id="PF01594">
    <property type="entry name" value="AI-2E_transport"/>
    <property type="match status" value="1"/>
</dbReference>
<evidence type="ECO:0000313" key="9">
    <source>
        <dbReference type="EMBL" id="QOZ61320.1"/>
    </source>
</evidence>
<evidence type="ECO:0000313" key="10">
    <source>
        <dbReference type="Proteomes" id="UP000593880"/>
    </source>
</evidence>